<dbReference type="Proteomes" id="UP000475928">
    <property type="component" value="Unassembled WGS sequence"/>
</dbReference>
<dbReference type="RefSeq" id="WP_172356755.1">
    <property type="nucleotide sequence ID" value="NZ_BLLH01000006.1"/>
</dbReference>
<dbReference type="AlphaFoldDB" id="A0A6A0B5Z1"/>
<protein>
    <recommendedName>
        <fullName evidence="3">DUF4160 domain-containing protein</fullName>
    </recommendedName>
</protein>
<comment type="caution">
    <text evidence="1">The sequence shown here is derived from an EMBL/GenBank/DDBJ whole genome shotgun (WGS) entry which is preliminary data.</text>
</comment>
<accession>A0A6A0B5Z1</accession>
<evidence type="ECO:0000313" key="2">
    <source>
        <dbReference type="Proteomes" id="UP000475928"/>
    </source>
</evidence>
<proteinExistence type="predicted"/>
<organism evidence="1 2">
    <name type="scientific">Pseudolactococcus insecticola</name>
    <dbReference type="NCBI Taxonomy" id="2709158"/>
    <lineage>
        <taxon>Bacteria</taxon>
        <taxon>Bacillati</taxon>
        <taxon>Bacillota</taxon>
        <taxon>Bacilli</taxon>
        <taxon>Lactobacillales</taxon>
        <taxon>Streptococcaceae</taxon>
        <taxon>Pseudolactococcus</taxon>
    </lineage>
</organism>
<evidence type="ECO:0008006" key="3">
    <source>
        <dbReference type="Google" id="ProtNLM"/>
    </source>
</evidence>
<keyword evidence="2" id="KW-1185">Reference proteome</keyword>
<reference evidence="1 2" key="1">
    <citation type="submission" date="2020-02" db="EMBL/GenBank/DDBJ databases">
        <title>Draft genome sequence of Lactococcus sp. Hs20B0-1.</title>
        <authorList>
            <person name="Noda S."/>
            <person name="Yuki M."/>
            <person name="Ohkuma M."/>
        </authorList>
    </citation>
    <scope>NUCLEOTIDE SEQUENCE [LARGE SCALE GENOMIC DNA]</scope>
    <source>
        <strain evidence="1 2">Hs20B0-1</strain>
    </source>
</reference>
<name>A0A6A0B5Z1_9LACT</name>
<gene>
    <name evidence="1" type="ORF">Hs20B_12470</name>
</gene>
<dbReference type="EMBL" id="BLLH01000006">
    <property type="protein sequence ID" value="GFH40849.1"/>
    <property type="molecule type" value="Genomic_DNA"/>
</dbReference>
<sequence>MPRYDFGIFGIEVRTNEHNHKGQKAHVHIYIGGIEQGSMFLDGTVKDGLNGISGKVKKIIARAIVIDQEKYQELWDVYQSSEY</sequence>
<evidence type="ECO:0000313" key="1">
    <source>
        <dbReference type="EMBL" id="GFH40849.1"/>
    </source>
</evidence>